<feature type="compositionally biased region" description="Acidic residues" evidence="2">
    <location>
        <begin position="60"/>
        <end position="72"/>
    </location>
</feature>
<feature type="chain" id="PRO_5039148969" evidence="3">
    <location>
        <begin position="26"/>
        <end position="208"/>
    </location>
</feature>
<dbReference type="EC" id="1.15.1.1" evidence="4"/>
<evidence type="ECO:0000256" key="1">
    <source>
        <dbReference type="ARBA" id="ARBA00010457"/>
    </source>
</evidence>
<organism evidence="4 5">
    <name type="scientific">Lipingzhangella halophila</name>
    <dbReference type="NCBI Taxonomy" id="1783352"/>
    <lineage>
        <taxon>Bacteria</taxon>
        <taxon>Bacillati</taxon>
        <taxon>Actinomycetota</taxon>
        <taxon>Actinomycetes</taxon>
        <taxon>Streptosporangiales</taxon>
        <taxon>Nocardiopsidaceae</taxon>
        <taxon>Lipingzhangella</taxon>
    </lineage>
</organism>
<protein>
    <submittedName>
        <fullName evidence="4">Cu-Zn family superoxide dismutase</fullName>
        <ecNumber evidence="4">1.15.1.1</ecNumber>
    </submittedName>
</protein>
<proteinExistence type="inferred from homology"/>
<dbReference type="RefSeq" id="WP_184582111.1">
    <property type="nucleotide sequence ID" value="NZ_JACHJT010000001.1"/>
</dbReference>
<dbReference type="EMBL" id="JACHJT010000001">
    <property type="protein sequence ID" value="MBB4934209.1"/>
    <property type="molecule type" value="Genomic_DNA"/>
</dbReference>
<name>A0A7W7RLK5_9ACTN</name>
<keyword evidence="3" id="KW-0732">Signal</keyword>
<feature type="compositionally biased region" description="Basic and acidic residues" evidence="2">
    <location>
        <begin position="100"/>
        <end position="112"/>
    </location>
</feature>
<dbReference type="SUPFAM" id="SSF49329">
    <property type="entry name" value="Cu,Zn superoxide dismutase-like"/>
    <property type="match status" value="1"/>
</dbReference>
<keyword evidence="4" id="KW-0560">Oxidoreductase</keyword>
<evidence type="ECO:0000256" key="2">
    <source>
        <dbReference type="SAM" id="MobiDB-lite"/>
    </source>
</evidence>
<reference evidence="4 5" key="1">
    <citation type="submission" date="2020-08" db="EMBL/GenBank/DDBJ databases">
        <title>Sequencing the genomes of 1000 actinobacteria strains.</title>
        <authorList>
            <person name="Klenk H.-P."/>
        </authorList>
    </citation>
    <scope>NUCLEOTIDE SEQUENCE [LARGE SCALE GENOMIC DNA]</scope>
    <source>
        <strain evidence="4 5">DSM 102030</strain>
    </source>
</reference>
<feature type="compositionally biased region" description="Low complexity" evidence="2">
    <location>
        <begin position="73"/>
        <end position="82"/>
    </location>
</feature>
<evidence type="ECO:0000313" key="4">
    <source>
        <dbReference type="EMBL" id="MBB4934209.1"/>
    </source>
</evidence>
<sequence length="208" mass="21700">MPSTRLVIGAAVSSLLIAGCGGGAAEEEAEATDDRQEETQDSQDDALDVSVSAAFGPYAEDAEAVTYDEEAVPEGAEVEVSVTGEDGGSEYSLSVSGLEANREFGSHLHTEPCGEDPADSGPHYQNEADPEADAENPSTDPAYANPENEVWLDFATDENGNAEQEAEVDWVPREGEANSVVLHEEHTSEEEGAAGAAGDRLACVNVAL</sequence>
<accession>A0A7W7RLK5</accession>
<dbReference type="AlphaFoldDB" id="A0A7W7RLK5"/>
<dbReference type="Proteomes" id="UP000523007">
    <property type="component" value="Unassembled WGS sequence"/>
</dbReference>
<evidence type="ECO:0000256" key="3">
    <source>
        <dbReference type="SAM" id="SignalP"/>
    </source>
</evidence>
<dbReference type="GO" id="GO:0004784">
    <property type="term" value="F:superoxide dismutase activity"/>
    <property type="evidence" value="ECO:0007669"/>
    <property type="project" value="UniProtKB-EC"/>
</dbReference>
<gene>
    <name evidence="4" type="ORF">F4561_005029</name>
</gene>
<keyword evidence="5" id="KW-1185">Reference proteome</keyword>
<comment type="caution">
    <text evidence="4">The sequence shown here is derived from an EMBL/GenBank/DDBJ whole genome shotgun (WGS) entry which is preliminary data.</text>
</comment>
<feature type="signal peptide" evidence="3">
    <location>
        <begin position="1"/>
        <end position="25"/>
    </location>
</feature>
<dbReference type="Gene3D" id="2.60.40.200">
    <property type="entry name" value="Superoxide dismutase, copper/zinc binding domain"/>
    <property type="match status" value="1"/>
</dbReference>
<comment type="similarity">
    <text evidence="1">Belongs to the Cu-Zn superoxide dismutase family.</text>
</comment>
<feature type="region of interest" description="Disordered" evidence="2">
    <location>
        <begin position="21"/>
        <end position="177"/>
    </location>
</feature>
<evidence type="ECO:0000313" key="5">
    <source>
        <dbReference type="Proteomes" id="UP000523007"/>
    </source>
</evidence>
<dbReference type="PROSITE" id="PS51257">
    <property type="entry name" value="PROKAR_LIPOPROTEIN"/>
    <property type="match status" value="1"/>
</dbReference>
<dbReference type="GO" id="GO:0046872">
    <property type="term" value="F:metal ion binding"/>
    <property type="evidence" value="ECO:0007669"/>
    <property type="project" value="InterPro"/>
</dbReference>
<dbReference type="InterPro" id="IPR036423">
    <property type="entry name" value="SOD-like_Cu/Zn_dom_sf"/>
</dbReference>